<feature type="compositionally biased region" description="Low complexity" evidence="6">
    <location>
        <begin position="11"/>
        <end position="23"/>
    </location>
</feature>
<feature type="active site" description="Charge relay system" evidence="5">
    <location>
        <position position="264"/>
    </location>
</feature>
<keyword evidence="12" id="KW-1185">Reference proteome</keyword>
<dbReference type="PANTHER" id="PTHR43806">
    <property type="entry name" value="PEPTIDASE S8"/>
    <property type="match status" value="1"/>
</dbReference>
<feature type="compositionally biased region" description="Gly residues" evidence="6">
    <location>
        <begin position="1"/>
        <end position="10"/>
    </location>
</feature>
<dbReference type="PROSITE" id="PS51892">
    <property type="entry name" value="SUBTILASE"/>
    <property type="match status" value="1"/>
</dbReference>
<feature type="non-terminal residue" evidence="11">
    <location>
        <position position="1"/>
    </location>
</feature>
<keyword evidence="7" id="KW-0472">Membrane</keyword>
<dbReference type="Pfam" id="PF23094">
    <property type="entry name" value="MBTPS1_3rd"/>
    <property type="match status" value="1"/>
</dbReference>
<feature type="transmembrane region" description="Helical" evidence="7">
    <location>
        <begin position="860"/>
        <end position="885"/>
    </location>
</feature>
<evidence type="ECO:0000256" key="1">
    <source>
        <dbReference type="ARBA" id="ARBA00011073"/>
    </source>
</evidence>
<dbReference type="InterPro" id="IPR015500">
    <property type="entry name" value="Peptidase_S8_subtilisin-rel"/>
</dbReference>
<sequence>QDGDGGGNGGSVASSSSSSSGSGLDAEWERRRLLLSAPSGTVPVMLEADKLWKLGFTGKGVRVGIFDTGIRPDHPHIRHITERTNWTHQDSLSDGLGHGSFVAGVVGGQDPQCPGFAPDVSLLTFKVFTDDQVSYTSWFLDAFNYAIMVKVHVINLSIGGPDFLDQPFVDKVLEVTSNGILLVSAIGNDGPLYGTLNNPADQNDVIGVGGIDNWDNIAGFSSRGMSTWELPRGTGRVKPDVMAYAKDVMGSKIQSGCRALSGTSVASPVVAGAVCLLASTVLPEEGRWRLLNPASMKQALVEGAVRLPGLNLYEQGNGRINLPNSMVILQSYRPRASVIPSQLDLTDCPYMWPFCRQHLYAGALPVMFNATLLNGQGVVGRLERPPTWLPADEGGRLLHLFFEWSDTLWPWSGYLALYIRVRQEGASYEGEANGVVEVVVVSPPEPGEEAPRRSVVRLPLRARIAPPPPRSRRILWDQFHSLKYPPAYLPRDNLDIKNDILDWHGDHPHTNFHGMFNMLRDKGYFLEILGSPATCFDPTQYGALLVVDSEEEWYPEEVSALEAAVRLHGLSLLVFADWYNVPSMEQMRFFDDNTRSWWTPATGGANVPALNDLLAPYGIELGDAVLHGTATVAGGRVDISHGADIARMPAGGWLHKAPLGDAARKGPPSSQQHGFLGEVTHGSAGGHVVVFSDSNCLDRSHMSHNCYDLLLRLLGRVAEGQRGVLGDAVKLSAPYLTPAYNYSRPARRPPSEYNFTRVSYVLSHPGPPTCFPNAACEKQPGDPACQALLADDARARAAAANASKRGSILLNSGNLNNNGSSSVGNGGVGQVLLVHPDGSGIGGAVPGSRPLTVTVTPMRLSLGSVVLGFLVVLSLLLPVALWVTLRVRAG</sequence>
<dbReference type="Pfam" id="PF23090">
    <property type="entry name" value="MBTPS1_4th"/>
    <property type="match status" value="1"/>
</dbReference>
<dbReference type="PROSITE" id="PS00137">
    <property type="entry name" value="SUBTILASE_HIS"/>
    <property type="match status" value="1"/>
</dbReference>
<evidence type="ECO:0000256" key="4">
    <source>
        <dbReference type="ARBA" id="ARBA00022825"/>
    </source>
</evidence>
<name>A0AAD3DMQ4_9CHLO</name>
<dbReference type="InterPro" id="IPR036852">
    <property type="entry name" value="Peptidase_S8/S53_dom_sf"/>
</dbReference>
<evidence type="ECO:0008006" key="13">
    <source>
        <dbReference type="Google" id="ProtNLM"/>
    </source>
</evidence>
<dbReference type="PROSITE" id="PS00138">
    <property type="entry name" value="SUBTILASE_SER"/>
    <property type="match status" value="1"/>
</dbReference>
<feature type="non-terminal residue" evidence="11">
    <location>
        <position position="890"/>
    </location>
</feature>
<comment type="similarity">
    <text evidence="1 5">Belongs to the peptidase S8 family.</text>
</comment>
<protein>
    <recommendedName>
        <fullName evidence="13">Peptidase S8/S53 domain-containing protein</fullName>
    </recommendedName>
</protein>
<evidence type="ECO:0000259" key="8">
    <source>
        <dbReference type="Pfam" id="PF00082"/>
    </source>
</evidence>
<dbReference type="InterPro" id="IPR057060">
    <property type="entry name" value="MBTPS1_3rd"/>
</dbReference>
<dbReference type="GO" id="GO:0006508">
    <property type="term" value="P:proteolysis"/>
    <property type="evidence" value="ECO:0007669"/>
    <property type="project" value="UniProtKB-KW"/>
</dbReference>
<keyword evidence="4 5" id="KW-0720">Serine protease</keyword>
<dbReference type="InterPro" id="IPR057032">
    <property type="entry name" value="MBTPS1_4th"/>
</dbReference>
<gene>
    <name evidence="11" type="ORF">Agub_g5653</name>
</gene>
<dbReference type="InterPro" id="IPR023828">
    <property type="entry name" value="Peptidase_S8_Ser-AS"/>
</dbReference>
<feature type="domain" description="MBTPS1 third" evidence="10">
    <location>
        <begin position="339"/>
        <end position="466"/>
    </location>
</feature>
<dbReference type="PANTHER" id="PTHR43806:SF7">
    <property type="entry name" value="MEMBRANE-BOUND TRANSCRIPTION FACTOR SITE-1 PROTEASE"/>
    <property type="match status" value="1"/>
</dbReference>
<evidence type="ECO:0000313" key="11">
    <source>
        <dbReference type="EMBL" id="GFR44443.1"/>
    </source>
</evidence>
<evidence type="ECO:0000256" key="7">
    <source>
        <dbReference type="SAM" id="Phobius"/>
    </source>
</evidence>
<accession>A0AAD3DMQ4</accession>
<dbReference type="Proteomes" id="UP001054857">
    <property type="component" value="Unassembled WGS sequence"/>
</dbReference>
<dbReference type="Gene3D" id="3.40.50.200">
    <property type="entry name" value="Peptidase S8/S53 domain"/>
    <property type="match status" value="1"/>
</dbReference>
<evidence type="ECO:0000256" key="5">
    <source>
        <dbReference type="PROSITE-ProRule" id="PRU01240"/>
    </source>
</evidence>
<comment type="caution">
    <text evidence="11">The sequence shown here is derived from an EMBL/GenBank/DDBJ whole genome shotgun (WGS) entry which is preliminary data.</text>
</comment>
<evidence type="ECO:0000256" key="6">
    <source>
        <dbReference type="SAM" id="MobiDB-lite"/>
    </source>
</evidence>
<evidence type="ECO:0000256" key="3">
    <source>
        <dbReference type="ARBA" id="ARBA00022801"/>
    </source>
</evidence>
<keyword evidence="7" id="KW-1133">Transmembrane helix</keyword>
<dbReference type="GO" id="GO:0005794">
    <property type="term" value="C:Golgi apparatus"/>
    <property type="evidence" value="ECO:0007669"/>
    <property type="project" value="TreeGrafter"/>
</dbReference>
<feature type="domain" description="MBTPS1 fourth" evidence="9">
    <location>
        <begin position="468"/>
        <end position="722"/>
    </location>
</feature>
<dbReference type="EMBL" id="BMAR01000007">
    <property type="protein sequence ID" value="GFR44443.1"/>
    <property type="molecule type" value="Genomic_DNA"/>
</dbReference>
<keyword evidence="7" id="KW-0812">Transmembrane</keyword>
<dbReference type="InterPro" id="IPR022398">
    <property type="entry name" value="Peptidase_S8_His-AS"/>
</dbReference>
<keyword evidence="3 5" id="KW-0378">Hydrolase</keyword>
<evidence type="ECO:0000313" key="12">
    <source>
        <dbReference type="Proteomes" id="UP001054857"/>
    </source>
</evidence>
<dbReference type="InterPro" id="IPR000209">
    <property type="entry name" value="Peptidase_S8/S53_dom"/>
</dbReference>
<dbReference type="GO" id="GO:0004252">
    <property type="term" value="F:serine-type endopeptidase activity"/>
    <property type="evidence" value="ECO:0007669"/>
    <property type="project" value="UniProtKB-UniRule"/>
</dbReference>
<feature type="active site" description="Charge relay system" evidence="5">
    <location>
        <position position="98"/>
    </location>
</feature>
<feature type="region of interest" description="Disordered" evidence="6">
    <location>
        <begin position="1"/>
        <end position="23"/>
    </location>
</feature>
<dbReference type="Pfam" id="PF00082">
    <property type="entry name" value="Peptidase_S8"/>
    <property type="match status" value="1"/>
</dbReference>
<feature type="domain" description="Peptidase S8/S53" evidence="8">
    <location>
        <begin position="58"/>
        <end position="318"/>
    </location>
</feature>
<evidence type="ECO:0000256" key="2">
    <source>
        <dbReference type="ARBA" id="ARBA00022670"/>
    </source>
</evidence>
<proteinExistence type="inferred from homology"/>
<dbReference type="InterPro" id="IPR050131">
    <property type="entry name" value="Peptidase_S8_subtilisin-like"/>
</dbReference>
<reference evidence="11 12" key="1">
    <citation type="journal article" date="2021" name="Sci. Rep.">
        <title>Genome sequencing of the multicellular alga Astrephomene provides insights into convergent evolution of germ-soma differentiation.</title>
        <authorList>
            <person name="Yamashita S."/>
            <person name="Yamamoto K."/>
            <person name="Matsuzaki R."/>
            <person name="Suzuki S."/>
            <person name="Yamaguchi H."/>
            <person name="Hirooka S."/>
            <person name="Minakuchi Y."/>
            <person name="Miyagishima S."/>
            <person name="Kawachi M."/>
            <person name="Toyoda A."/>
            <person name="Nozaki H."/>
        </authorList>
    </citation>
    <scope>NUCLEOTIDE SEQUENCE [LARGE SCALE GENOMIC DNA]</scope>
    <source>
        <strain evidence="11 12">NIES-4017</strain>
    </source>
</reference>
<feature type="active site" description="Charge relay system" evidence="5">
    <location>
        <position position="67"/>
    </location>
</feature>
<evidence type="ECO:0000259" key="9">
    <source>
        <dbReference type="Pfam" id="PF23090"/>
    </source>
</evidence>
<keyword evidence="2 5" id="KW-0645">Protease</keyword>
<evidence type="ECO:0000259" key="10">
    <source>
        <dbReference type="Pfam" id="PF23094"/>
    </source>
</evidence>
<dbReference type="PRINTS" id="PR00723">
    <property type="entry name" value="SUBTILISIN"/>
</dbReference>
<organism evidence="11 12">
    <name type="scientific">Astrephomene gubernaculifera</name>
    <dbReference type="NCBI Taxonomy" id="47775"/>
    <lineage>
        <taxon>Eukaryota</taxon>
        <taxon>Viridiplantae</taxon>
        <taxon>Chlorophyta</taxon>
        <taxon>core chlorophytes</taxon>
        <taxon>Chlorophyceae</taxon>
        <taxon>CS clade</taxon>
        <taxon>Chlamydomonadales</taxon>
        <taxon>Astrephomenaceae</taxon>
        <taxon>Astrephomene</taxon>
    </lineage>
</organism>
<dbReference type="AlphaFoldDB" id="A0AAD3DMQ4"/>
<dbReference type="SUPFAM" id="SSF52743">
    <property type="entry name" value="Subtilisin-like"/>
    <property type="match status" value="1"/>
</dbReference>